<organism evidence="2 3">
    <name type="scientific">Leucobacter allii</name>
    <dbReference type="NCBI Taxonomy" id="2932247"/>
    <lineage>
        <taxon>Bacteria</taxon>
        <taxon>Bacillati</taxon>
        <taxon>Actinomycetota</taxon>
        <taxon>Actinomycetes</taxon>
        <taxon>Micrococcales</taxon>
        <taxon>Microbacteriaceae</taxon>
        <taxon>Leucobacter</taxon>
    </lineage>
</organism>
<evidence type="ECO:0000313" key="3">
    <source>
        <dbReference type="Proteomes" id="UP000831786"/>
    </source>
</evidence>
<sequence length="128" mass="14235">MTDDEKRELIAAALMNSDSLNHERLCGCNAWPCVTYGTTRPWSHDAEFVAMEVLRLADALEGTLDESEWEYCIVNGLGVGIYMAYSLEEALQGIARDQSSLGSKPKRSLMRRRKAGPWEPLPVGGETE</sequence>
<dbReference type="RefSeq" id="WP_244727869.1">
    <property type="nucleotide sequence ID" value="NZ_CP095045.1"/>
</dbReference>
<dbReference type="Proteomes" id="UP000831786">
    <property type="component" value="Chromosome"/>
</dbReference>
<feature type="region of interest" description="Disordered" evidence="1">
    <location>
        <begin position="98"/>
        <end position="128"/>
    </location>
</feature>
<reference evidence="2 3" key="1">
    <citation type="submission" date="2022-04" db="EMBL/GenBank/DDBJ databases">
        <title>Leucobacter sp. isolated from rhizosphere of garlic.</title>
        <authorList>
            <person name="Won M."/>
            <person name="Lee C.-M."/>
            <person name="Woen H.-Y."/>
            <person name="Kwon S.-W."/>
        </authorList>
    </citation>
    <scope>NUCLEOTIDE SEQUENCE [LARGE SCALE GENOMIC DNA]</scope>
    <source>
        <strain evidence="2 3">H21R-40</strain>
    </source>
</reference>
<evidence type="ECO:0000313" key="2">
    <source>
        <dbReference type="EMBL" id="UOQ57219.1"/>
    </source>
</evidence>
<dbReference type="EMBL" id="CP095045">
    <property type="protein sequence ID" value="UOQ57219.1"/>
    <property type="molecule type" value="Genomic_DNA"/>
</dbReference>
<gene>
    <name evidence="2" type="ORF">MUN78_16440</name>
</gene>
<accession>A0ABY4FLS1</accession>
<proteinExistence type="predicted"/>
<keyword evidence="3" id="KW-1185">Reference proteome</keyword>
<protein>
    <submittedName>
        <fullName evidence="2">Uncharacterized protein</fullName>
    </submittedName>
</protein>
<evidence type="ECO:0000256" key="1">
    <source>
        <dbReference type="SAM" id="MobiDB-lite"/>
    </source>
</evidence>
<feature type="compositionally biased region" description="Basic residues" evidence="1">
    <location>
        <begin position="104"/>
        <end position="115"/>
    </location>
</feature>
<name>A0ABY4FLS1_9MICO</name>